<dbReference type="PANTHER" id="PTHR11060">
    <property type="entry name" value="PROTEIN MEMO1"/>
    <property type="match status" value="1"/>
</dbReference>
<dbReference type="AlphaFoldDB" id="A0A8J3T9I3"/>
<dbReference type="PANTHER" id="PTHR11060:SF0">
    <property type="entry name" value="PROTEIN MEMO1"/>
    <property type="match status" value="1"/>
</dbReference>
<dbReference type="Gene3D" id="3.40.830.10">
    <property type="entry name" value="LigB-like"/>
    <property type="match status" value="1"/>
</dbReference>
<dbReference type="HAMAP" id="MF_00055">
    <property type="entry name" value="MEMO1"/>
    <property type="match status" value="1"/>
</dbReference>
<proteinExistence type="inferred from homology"/>
<dbReference type="Pfam" id="PF01875">
    <property type="entry name" value="Memo"/>
    <property type="match status" value="1"/>
</dbReference>
<dbReference type="InterPro" id="IPR002737">
    <property type="entry name" value="MEMO1_fam"/>
</dbReference>
<evidence type="ECO:0000256" key="2">
    <source>
        <dbReference type="HAMAP-Rule" id="MF_00055"/>
    </source>
</evidence>
<evidence type="ECO:0000313" key="4">
    <source>
        <dbReference type="Proteomes" id="UP000599074"/>
    </source>
</evidence>
<dbReference type="NCBIfam" id="TIGR04336">
    <property type="entry name" value="AmmeMemoSam_B"/>
    <property type="match status" value="1"/>
</dbReference>
<comment type="similarity">
    <text evidence="1 2">Belongs to the MEMO1 family.</text>
</comment>
<comment type="caution">
    <text evidence="3">The sequence shown here is derived from an EMBL/GenBank/DDBJ whole genome shotgun (WGS) entry which is preliminary data.</text>
</comment>
<evidence type="ECO:0000256" key="1">
    <source>
        <dbReference type="ARBA" id="ARBA00006315"/>
    </source>
</evidence>
<reference evidence="3" key="1">
    <citation type="submission" date="2021-01" db="EMBL/GenBank/DDBJ databases">
        <title>Whole genome shotgun sequence of Planosporangium mesophilum NBRC 109066.</title>
        <authorList>
            <person name="Komaki H."/>
            <person name="Tamura T."/>
        </authorList>
    </citation>
    <scope>NUCLEOTIDE SEQUENCE</scope>
    <source>
        <strain evidence="3">NBRC 109066</strain>
    </source>
</reference>
<gene>
    <name evidence="3" type="ORF">Pme01_19400</name>
</gene>
<evidence type="ECO:0000313" key="3">
    <source>
        <dbReference type="EMBL" id="GII22343.1"/>
    </source>
</evidence>
<name>A0A8J3T9I3_9ACTN</name>
<organism evidence="3 4">
    <name type="scientific">Planosporangium mesophilum</name>
    <dbReference type="NCBI Taxonomy" id="689768"/>
    <lineage>
        <taxon>Bacteria</taxon>
        <taxon>Bacillati</taxon>
        <taxon>Actinomycetota</taxon>
        <taxon>Actinomycetes</taxon>
        <taxon>Micromonosporales</taxon>
        <taxon>Micromonosporaceae</taxon>
        <taxon>Planosporangium</taxon>
    </lineage>
</organism>
<keyword evidence="4" id="KW-1185">Reference proteome</keyword>
<dbReference type="SUPFAM" id="SSF53213">
    <property type="entry name" value="LigB-like"/>
    <property type="match status" value="1"/>
</dbReference>
<protein>
    <recommendedName>
        <fullName evidence="2">MEMO1 family protein Pme01_19400</fullName>
    </recommendedName>
</protein>
<sequence length="274" mass="28717">MAGGRRAVRTAARPPAVAGLFYPADPRVLATQVDQLLDAVDVPANDVLAPAYVVPHAGYQYSGPTAAHVYARLRHHASEVSRVVVAGPAHRVPVEGCVVSGAREWLTPLGEVPVDQRVDALVANGYAVFDDLPHAPEHSIEVQLPFLQRTVGEVPLVPIVVGPSGVDDVAAALSAAAEPDPAGTVVLCSTDLSHYLPDEQARQRDGETLRAVGDLAPERIGEGDACGVFALRGLVGLARRVGLEPWLLDYATSADTTGDPTRVVGYAAVAFAPR</sequence>
<dbReference type="EMBL" id="BOON01000017">
    <property type="protein sequence ID" value="GII22343.1"/>
    <property type="molecule type" value="Genomic_DNA"/>
</dbReference>
<accession>A0A8J3T9I3</accession>
<dbReference type="RefSeq" id="WP_168113719.1">
    <property type="nucleotide sequence ID" value="NZ_BOON01000017.1"/>
</dbReference>
<dbReference type="Proteomes" id="UP000599074">
    <property type="component" value="Unassembled WGS sequence"/>
</dbReference>
<dbReference type="CDD" id="cd07361">
    <property type="entry name" value="MEMO_like"/>
    <property type="match status" value="1"/>
</dbReference>